<sequence length="96" mass="9663">MDLASETGGNVEGSVAGSEIAFGEVLVWGAQDVASQMPIHASQLYSMNVLALLGLAVKDGSVNIDPEDEVFAGCAVVLNGEIRNEAARAAMGGAGA</sequence>
<dbReference type="GO" id="GO:0050661">
    <property type="term" value="F:NADP binding"/>
    <property type="evidence" value="ECO:0007669"/>
    <property type="project" value="TreeGrafter"/>
</dbReference>
<keyword evidence="4" id="KW-0520">NAD</keyword>
<dbReference type="EMBL" id="CAFBMR010000031">
    <property type="protein sequence ID" value="CAB4912965.1"/>
    <property type="molecule type" value="Genomic_DNA"/>
</dbReference>
<dbReference type="GO" id="GO:0005886">
    <property type="term" value="C:plasma membrane"/>
    <property type="evidence" value="ECO:0007669"/>
    <property type="project" value="TreeGrafter"/>
</dbReference>
<organism evidence="7">
    <name type="scientific">freshwater metagenome</name>
    <dbReference type="NCBI Taxonomy" id="449393"/>
    <lineage>
        <taxon>unclassified sequences</taxon>
        <taxon>metagenomes</taxon>
        <taxon>ecological metagenomes</taxon>
    </lineage>
</organism>
<evidence type="ECO:0000256" key="2">
    <source>
        <dbReference type="ARBA" id="ARBA00022857"/>
    </source>
</evidence>
<dbReference type="AlphaFoldDB" id="A0A6J7H8V3"/>
<dbReference type="PANTHER" id="PTHR10160:SF19">
    <property type="entry name" value="PROTON-TRANSLOCATING NAD(P)(+) TRANSHYDROGENASE"/>
    <property type="match status" value="1"/>
</dbReference>
<keyword evidence="2" id="KW-0521">NADP</keyword>
<evidence type="ECO:0000256" key="1">
    <source>
        <dbReference type="ARBA" id="ARBA00012943"/>
    </source>
</evidence>
<protein>
    <recommendedName>
        <fullName evidence="1">proton-translocating NAD(P)(+) transhydrogenase</fullName>
        <ecNumber evidence="1">7.1.1.1</ecNumber>
    </recommendedName>
</protein>
<dbReference type="GO" id="GO:0008750">
    <property type="term" value="F:proton-translocating NAD(P)+ transhydrogenase activity"/>
    <property type="evidence" value="ECO:0007669"/>
    <property type="project" value="UniProtKB-EC"/>
</dbReference>
<evidence type="ECO:0000259" key="6">
    <source>
        <dbReference type="Pfam" id="PF01262"/>
    </source>
</evidence>
<gene>
    <name evidence="7" type="ORF">UFOPK3610_00933</name>
</gene>
<accession>A0A6J7H8V3</accession>
<feature type="domain" description="Alanine dehydrogenase/pyridine nucleotide transhydrogenase NAD(H)-binding" evidence="6">
    <location>
        <begin position="1"/>
        <end position="84"/>
    </location>
</feature>
<dbReference type="GO" id="GO:0006740">
    <property type="term" value="P:NADPH regeneration"/>
    <property type="evidence" value="ECO:0007669"/>
    <property type="project" value="TreeGrafter"/>
</dbReference>
<dbReference type="PANTHER" id="PTHR10160">
    <property type="entry name" value="NAD(P) TRANSHYDROGENASE"/>
    <property type="match status" value="1"/>
</dbReference>
<proteinExistence type="predicted"/>
<evidence type="ECO:0000256" key="4">
    <source>
        <dbReference type="ARBA" id="ARBA00023027"/>
    </source>
</evidence>
<dbReference type="InterPro" id="IPR007698">
    <property type="entry name" value="AlaDH/PNT_NAD(H)-bd"/>
</dbReference>
<reference evidence="7" key="1">
    <citation type="submission" date="2020-05" db="EMBL/GenBank/DDBJ databases">
        <authorList>
            <person name="Chiriac C."/>
            <person name="Salcher M."/>
            <person name="Ghai R."/>
            <person name="Kavagutti S V."/>
        </authorList>
    </citation>
    <scope>NUCLEOTIDE SEQUENCE</scope>
</reference>
<evidence type="ECO:0000256" key="5">
    <source>
        <dbReference type="ARBA" id="ARBA00048202"/>
    </source>
</evidence>
<evidence type="ECO:0000313" key="7">
    <source>
        <dbReference type="EMBL" id="CAB4912965.1"/>
    </source>
</evidence>
<dbReference type="Gene3D" id="3.40.50.720">
    <property type="entry name" value="NAD(P)-binding Rossmann-like Domain"/>
    <property type="match status" value="2"/>
</dbReference>
<name>A0A6J7H8V3_9ZZZZ</name>
<dbReference type="Pfam" id="PF01262">
    <property type="entry name" value="AlaDh_PNT_C"/>
    <property type="match status" value="1"/>
</dbReference>
<comment type="catalytic activity">
    <reaction evidence="5">
        <text>NAD(+) + NADPH + H(+)(in) = NADH + NADP(+) + H(+)(out)</text>
        <dbReference type="Rhea" id="RHEA:47992"/>
        <dbReference type="ChEBI" id="CHEBI:15378"/>
        <dbReference type="ChEBI" id="CHEBI:57540"/>
        <dbReference type="ChEBI" id="CHEBI:57783"/>
        <dbReference type="ChEBI" id="CHEBI:57945"/>
        <dbReference type="ChEBI" id="CHEBI:58349"/>
        <dbReference type="EC" id="7.1.1.1"/>
    </reaction>
</comment>
<evidence type="ECO:0000256" key="3">
    <source>
        <dbReference type="ARBA" id="ARBA00022967"/>
    </source>
</evidence>
<dbReference type="EC" id="7.1.1.1" evidence="1"/>
<keyword evidence="3" id="KW-1278">Translocase</keyword>